<dbReference type="Gramene" id="TuG1812S0000490500.01.T02">
    <property type="protein sequence ID" value="TuG1812S0000490500.01.T02.s_cds3802"/>
    <property type="gene ID" value="TuG1812S0000490500.01"/>
</dbReference>
<sequence>MYLKITMKNWKDQGRLYLIMCHMWTFFIICQLLLRVLLLRYQRQCYSC</sequence>
<evidence type="ECO:0000256" key="1">
    <source>
        <dbReference type="SAM" id="Phobius"/>
    </source>
</evidence>
<keyword evidence="1" id="KW-0472">Membrane</keyword>
<name>A0A8R7RA51_TRIUA</name>
<dbReference type="AlphaFoldDB" id="A0A8R7RA51"/>
<reference evidence="3" key="1">
    <citation type="journal article" date="2013" name="Nature">
        <title>Draft genome of the wheat A-genome progenitor Triticum urartu.</title>
        <authorList>
            <person name="Ling H.Q."/>
            <person name="Zhao S."/>
            <person name="Liu D."/>
            <person name="Wang J."/>
            <person name="Sun H."/>
            <person name="Zhang C."/>
            <person name="Fan H."/>
            <person name="Li D."/>
            <person name="Dong L."/>
            <person name="Tao Y."/>
            <person name="Gao C."/>
            <person name="Wu H."/>
            <person name="Li Y."/>
            <person name="Cui Y."/>
            <person name="Guo X."/>
            <person name="Zheng S."/>
            <person name="Wang B."/>
            <person name="Yu K."/>
            <person name="Liang Q."/>
            <person name="Yang W."/>
            <person name="Lou X."/>
            <person name="Chen J."/>
            <person name="Feng M."/>
            <person name="Jian J."/>
            <person name="Zhang X."/>
            <person name="Luo G."/>
            <person name="Jiang Y."/>
            <person name="Liu J."/>
            <person name="Wang Z."/>
            <person name="Sha Y."/>
            <person name="Zhang B."/>
            <person name="Wu H."/>
            <person name="Tang D."/>
            <person name="Shen Q."/>
            <person name="Xue P."/>
            <person name="Zou S."/>
            <person name="Wang X."/>
            <person name="Liu X."/>
            <person name="Wang F."/>
            <person name="Yang Y."/>
            <person name="An X."/>
            <person name="Dong Z."/>
            <person name="Zhang K."/>
            <person name="Zhang X."/>
            <person name="Luo M.C."/>
            <person name="Dvorak J."/>
            <person name="Tong Y."/>
            <person name="Wang J."/>
            <person name="Yang H."/>
            <person name="Li Z."/>
            <person name="Wang D."/>
            <person name="Zhang A."/>
            <person name="Wang J."/>
        </authorList>
    </citation>
    <scope>NUCLEOTIDE SEQUENCE</scope>
    <source>
        <strain evidence="3">cv. G1812</strain>
    </source>
</reference>
<protein>
    <submittedName>
        <fullName evidence="2">Uncharacterized protein</fullName>
    </submittedName>
</protein>
<reference evidence="2" key="2">
    <citation type="submission" date="2022-06" db="UniProtKB">
        <authorList>
            <consortium name="EnsemblPlants"/>
        </authorList>
    </citation>
    <scope>IDENTIFICATION</scope>
</reference>
<keyword evidence="1" id="KW-0812">Transmembrane</keyword>
<organism evidence="2 3">
    <name type="scientific">Triticum urartu</name>
    <name type="common">Red wild einkorn</name>
    <name type="synonym">Crithodium urartu</name>
    <dbReference type="NCBI Taxonomy" id="4572"/>
    <lineage>
        <taxon>Eukaryota</taxon>
        <taxon>Viridiplantae</taxon>
        <taxon>Streptophyta</taxon>
        <taxon>Embryophyta</taxon>
        <taxon>Tracheophyta</taxon>
        <taxon>Spermatophyta</taxon>
        <taxon>Magnoliopsida</taxon>
        <taxon>Liliopsida</taxon>
        <taxon>Poales</taxon>
        <taxon>Poaceae</taxon>
        <taxon>BOP clade</taxon>
        <taxon>Pooideae</taxon>
        <taxon>Triticodae</taxon>
        <taxon>Triticeae</taxon>
        <taxon>Triticinae</taxon>
        <taxon>Triticum</taxon>
    </lineage>
</organism>
<feature type="transmembrane region" description="Helical" evidence="1">
    <location>
        <begin position="16"/>
        <end position="38"/>
    </location>
</feature>
<dbReference type="EnsemblPlants" id="TuG1812S0000490500.01.T02">
    <property type="protein sequence ID" value="TuG1812S0000490500.01.T02.s_cds3802"/>
    <property type="gene ID" value="TuG1812S0000490500.01"/>
</dbReference>
<keyword evidence="1" id="KW-1133">Transmembrane helix</keyword>
<proteinExistence type="predicted"/>
<evidence type="ECO:0000313" key="3">
    <source>
        <dbReference type="Proteomes" id="UP000015106"/>
    </source>
</evidence>
<accession>A0A8R7RA51</accession>
<evidence type="ECO:0000313" key="2">
    <source>
        <dbReference type="EnsemblPlants" id="TuG1812S0000490500.01.T02.s_cds3802"/>
    </source>
</evidence>
<dbReference type="Proteomes" id="UP000015106">
    <property type="component" value="Unassembled WGS sequence"/>
</dbReference>
<keyword evidence="3" id="KW-1185">Reference proteome</keyword>